<name>A0ABX0M4R4_9BURK</name>
<reference evidence="2 3" key="1">
    <citation type="submission" date="2019-09" db="EMBL/GenBank/DDBJ databases">
        <title>Taxonomy of Antarctic Massilia spp.: description of Massilia rubra sp. nov., Massilia aquatica sp. nov., Massilia mucilaginosa sp. nov., Massilia frigida sp. nov. isolated from streams, lakes and regoliths.</title>
        <authorList>
            <person name="Holochova P."/>
            <person name="Sedlacek I."/>
            <person name="Kralova S."/>
            <person name="Maslanova I."/>
            <person name="Busse H.-J."/>
            <person name="Stankova E."/>
            <person name="Vrbovska V."/>
            <person name="Kovarovic V."/>
            <person name="Bartak M."/>
            <person name="Svec P."/>
            <person name="Pantucek R."/>
        </authorList>
    </citation>
    <scope>NUCLEOTIDE SEQUENCE [LARGE SCALE GENOMIC DNA]</scope>
    <source>
        <strain evidence="2 3">CCM 8693</strain>
    </source>
</reference>
<gene>
    <name evidence="2" type="ORF">F1609_00310</name>
</gene>
<dbReference type="EMBL" id="VVIW01000001">
    <property type="protein sequence ID" value="NHZ38614.1"/>
    <property type="molecule type" value="Genomic_DNA"/>
</dbReference>
<keyword evidence="3" id="KW-1185">Reference proteome</keyword>
<sequence length="118" mass="12566">MNSSEVFFPAGWLALSSEQSAQIKSVLGQEVSAVPVYNVISRGANNGYQPLNVVPGLACLVVHEDSYRQVGAPGQQARALQGDMSRDAHDGNAVNPDARSMARQGDDDAARNAKLKQK</sequence>
<evidence type="ECO:0000313" key="2">
    <source>
        <dbReference type="EMBL" id="NHZ38614.1"/>
    </source>
</evidence>
<evidence type="ECO:0000256" key="1">
    <source>
        <dbReference type="SAM" id="MobiDB-lite"/>
    </source>
</evidence>
<feature type="region of interest" description="Disordered" evidence="1">
    <location>
        <begin position="73"/>
        <end position="118"/>
    </location>
</feature>
<protein>
    <submittedName>
        <fullName evidence="2">Uncharacterized protein</fullName>
    </submittedName>
</protein>
<accession>A0ABX0M4R4</accession>
<dbReference type="RefSeq" id="WP_167073556.1">
    <property type="nucleotide sequence ID" value="NZ_VVIW01000001.1"/>
</dbReference>
<dbReference type="Proteomes" id="UP000819052">
    <property type="component" value="Unassembled WGS sequence"/>
</dbReference>
<organism evidence="2 3">
    <name type="scientific">Massilia aquatica</name>
    <dbReference type="NCBI Taxonomy" id="2609000"/>
    <lineage>
        <taxon>Bacteria</taxon>
        <taxon>Pseudomonadati</taxon>
        <taxon>Pseudomonadota</taxon>
        <taxon>Betaproteobacteria</taxon>
        <taxon>Burkholderiales</taxon>
        <taxon>Oxalobacteraceae</taxon>
        <taxon>Telluria group</taxon>
        <taxon>Massilia</taxon>
    </lineage>
</organism>
<proteinExistence type="predicted"/>
<comment type="caution">
    <text evidence="2">The sequence shown here is derived from an EMBL/GenBank/DDBJ whole genome shotgun (WGS) entry which is preliminary data.</text>
</comment>
<evidence type="ECO:0000313" key="3">
    <source>
        <dbReference type="Proteomes" id="UP000819052"/>
    </source>
</evidence>